<evidence type="ECO:0000256" key="8">
    <source>
        <dbReference type="ARBA" id="ARBA00023242"/>
    </source>
</evidence>
<evidence type="ECO:0000256" key="4">
    <source>
        <dbReference type="ARBA" id="ARBA00022664"/>
    </source>
</evidence>
<dbReference type="FunFam" id="3.30.70.330:FF:000053">
    <property type="entry name" value="Serine/arginine-rich splicing factor 1"/>
    <property type="match status" value="1"/>
</dbReference>
<feature type="compositionally biased region" description="Low complexity" evidence="12">
    <location>
        <begin position="1298"/>
        <end position="1313"/>
    </location>
</feature>
<dbReference type="EMBL" id="JAROKS010000023">
    <property type="protein sequence ID" value="KAK1788050.1"/>
    <property type="molecule type" value="Genomic_DNA"/>
</dbReference>
<dbReference type="SUPFAM" id="SSF48371">
    <property type="entry name" value="ARM repeat"/>
    <property type="match status" value="2"/>
</dbReference>
<feature type="region of interest" description="Disordered" evidence="12">
    <location>
        <begin position="995"/>
        <end position="1100"/>
    </location>
</feature>
<dbReference type="GO" id="GO:0016255">
    <property type="term" value="P:attachment of GPI anchor to protein"/>
    <property type="evidence" value="ECO:0007669"/>
    <property type="project" value="InterPro"/>
</dbReference>
<dbReference type="InterPro" id="IPR016024">
    <property type="entry name" value="ARM-type_fold"/>
</dbReference>
<evidence type="ECO:0000256" key="6">
    <source>
        <dbReference type="ARBA" id="ARBA00022884"/>
    </source>
</evidence>
<dbReference type="InterPro" id="IPR000504">
    <property type="entry name" value="RRM_dom"/>
</dbReference>
<evidence type="ECO:0000313" key="16">
    <source>
        <dbReference type="Proteomes" id="UP001239994"/>
    </source>
</evidence>
<dbReference type="Pfam" id="PF13251">
    <property type="entry name" value="DUF4042"/>
    <property type="match status" value="1"/>
</dbReference>
<dbReference type="GO" id="GO:0030286">
    <property type="term" value="C:dynein complex"/>
    <property type="evidence" value="ECO:0007669"/>
    <property type="project" value="InterPro"/>
</dbReference>
<feature type="compositionally biased region" description="Gly residues" evidence="12">
    <location>
        <begin position="606"/>
        <end position="618"/>
    </location>
</feature>
<feature type="compositionally biased region" description="Basic residues" evidence="12">
    <location>
        <begin position="1014"/>
        <end position="1025"/>
    </location>
</feature>
<dbReference type="InterPro" id="IPR011989">
    <property type="entry name" value="ARM-like"/>
</dbReference>
<dbReference type="GO" id="GO:0008380">
    <property type="term" value="P:RNA splicing"/>
    <property type="evidence" value="ECO:0007669"/>
    <property type="project" value="UniProtKB-KW"/>
</dbReference>
<accession>A0AAD8YVV2</accession>
<dbReference type="GO" id="GO:0042765">
    <property type="term" value="C:GPI-anchor transamidase complex"/>
    <property type="evidence" value="ECO:0007669"/>
    <property type="project" value="InterPro"/>
</dbReference>
<dbReference type="InterPro" id="IPR012677">
    <property type="entry name" value="Nucleotide-bd_a/b_plait_sf"/>
</dbReference>
<dbReference type="GO" id="GO:0016607">
    <property type="term" value="C:nuclear speck"/>
    <property type="evidence" value="ECO:0007669"/>
    <property type="project" value="UniProtKB-ARBA"/>
</dbReference>
<evidence type="ECO:0000256" key="9">
    <source>
        <dbReference type="ARBA" id="ARBA00029591"/>
    </source>
</evidence>
<dbReference type="Pfam" id="PF13513">
    <property type="entry name" value="HEAT_EZ"/>
    <property type="match status" value="1"/>
</dbReference>
<dbReference type="CDD" id="cd12767">
    <property type="entry name" value="RRM2_SRSF1"/>
    <property type="match status" value="1"/>
</dbReference>
<protein>
    <recommendedName>
        <fullName evidence="3">HEAT repeat-containing protein 6</fullName>
    </recommendedName>
    <alternativeName>
        <fullName evidence="9">Splicing factor, arginine/serine-rich 1</fullName>
    </alternativeName>
</protein>
<dbReference type="SMART" id="SM00360">
    <property type="entry name" value="RRM"/>
    <property type="match status" value="2"/>
</dbReference>
<evidence type="ECO:0000256" key="7">
    <source>
        <dbReference type="ARBA" id="ARBA00023187"/>
    </source>
</evidence>
<proteinExistence type="inferred from homology"/>
<dbReference type="Gene3D" id="3.30.70.330">
    <property type="match status" value="2"/>
</dbReference>
<feature type="transmembrane region" description="Helical" evidence="13">
    <location>
        <begin position="7"/>
        <end position="24"/>
    </location>
</feature>
<dbReference type="InterPro" id="IPR019540">
    <property type="entry name" value="PtdIno-glycan_biosynth_class_S"/>
</dbReference>
<keyword evidence="4" id="KW-0507">mRNA processing</keyword>
<dbReference type="GO" id="GO:0007017">
    <property type="term" value="P:microtubule-based process"/>
    <property type="evidence" value="ECO:0007669"/>
    <property type="project" value="InterPro"/>
</dbReference>
<evidence type="ECO:0000256" key="3">
    <source>
        <dbReference type="ARBA" id="ARBA00015263"/>
    </source>
</evidence>
<keyword evidence="13" id="KW-0472">Membrane</keyword>
<dbReference type="InterPro" id="IPR001372">
    <property type="entry name" value="Dynein_light_chain_typ-1/2"/>
</dbReference>
<dbReference type="CDD" id="cd12597">
    <property type="entry name" value="RRM1_SRSF1"/>
    <property type="match status" value="1"/>
</dbReference>
<feature type="region of interest" description="Disordered" evidence="12">
    <location>
        <begin position="1297"/>
        <end position="1337"/>
    </location>
</feature>
<dbReference type="PROSITE" id="PS50102">
    <property type="entry name" value="RRM"/>
    <property type="match status" value="2"/>
</dbReference>
<dbReference type="SUPFAM" id="SSF54928">
    <property type="entry name" value="RNA-binding domain, RBD"/>
    <property type="match status" value="1"/>
</dbReference>
<dbReference type="InterPro" id="IPR037177">
    <property type="entry name" value="DLC_sf"/>
</dbReference>
<evidence type="ECO:0000256" key="2">
    <source>
        <dbReference type="ARBA" id="ARBA00010269"/>
    </source>
</evidence>
<evidence type="ECO:0000256" key="5">
    <source>
        <dbReference type="ARBA" id="ARBA00022737"/>
    </source>
</evidence>
<comment type="caution">
    <text evidence="15">The sequence shown here is derived from an EMBL/GenBank/DDBJ whole genome shotgun (WGS) entry which is preliminary data.</text>
</comment>
<keyword evidence="16" id="KW-1185">Reference proteome</keyword>
<comment type="similarity">
    <text evidence="2">Belongs to the splicing factor SR family.</text>
</comment>
<keyword evidence="13" id="KW-1133">Transmembrane helix</keyword>
<dbReference type="Gene3D" id="1.25.10.10">
    <property type="entry name" value="Leucine-rich Repeat Variant"/>
    <property type="match status" value="2"/>
</dbReference>
<dbReference type="Gene3D" id="3.30.740.10">
    <property type="entry name" value="Protein Inhibitor Of Neuronal Nitric Oxide Synthase"/>
    <property type="match status" value="1"/>
</dbReference>
<feature type="non-terminal residue" evidence="15">
    <location>
        <position position="1"/>
    </location>
</feature>
<dbReference type="Proteomes" id="UP001239994">
    <property type="component" value="Unassembled WGS sequence"/>
</dbReference>
<keyword evidence="8" id="KW-0539">Nucleus</keyword>
<evidence type="ECO:0000256" key="13">
    <source>
        <dbReference type="SAM" id="Phobius"/>
    </source>
</evidence>
<dbReference type="InterPro" id="IPR025283">
    <property type="entry name" value="DUF4042"/>
</dbReference>
<dbReference type="FunFam" id="3.30.70.330:FF:000170">
    <property type="entry name" value="Serine/arginine-rich splicing factor 1"/>
    <property type="match status" value="1"/>
</dbReference>
<organism evidence="15 16">
    <name type="scientific">Electrophorus voltai</name>
    <dbReference type="NCBI Taxonomy" id="2609070"/>
    <lineage>
        <taxon>Eukaryota</taxon>
        <taxon>Metazoa</taxon>
        <taxon>Chordata</taxon>
        <taxon>Craniata</taxon>
        <taxon>Vertebrata</taxon>
        <taxon>Euteleostomi</taxon>
        <taxon>Actinopterygii</taxon>
        <taxon>Neopterygii</taxon>
        <taxon>Teleostei</taxon>
        <taxon>Ostariophysi</taxon>
        <taxon>Gymnotiformes</taxon>
        <taxon>Gymnotoidei</taxon>
        <taxon>Gymnotidae</taxon>
        <taxon>Electrophorus</taxon>
    </lineage>
</organism>
<dbReference type="InterPro" id="IPR034520">
    <property type="entry name" value="SRSF1_RRM1"/>
</dbReference>
<dbReference type="GO" id="GO:0006397">
    <property type="term" value="P:mRNA processing"/>
    <property type="evidence" value="ECO:0007669"/>
    <property type="project" value="UniProtKB-KW"/>
</dbReference>
<keyword evidence="5" id="KW-0677">Repeat</keyword>
<feature type="compositionally biased region" description="Low complexity" evidence="12">
    <location>
        <begin position="1326"/>
        <end position="1337"/>
    </location>
</feature>
<comment type="function">
    <text evidence="10">May play a role in preventing exon skipping, ensuring the accuracy of splicing and regulating alternative splicing.</text>
</comment>
<dbReference type="InterPro" id="IPR035979">
    <property type="entry name" value="RBD_domain_sf"/>
</dbReference>
<feature type="region of interest" description="Disordered" evidence="12">
    <location>
        <begin position="606"/>
        <end position="628"/>
    </location>
</feature>
<feature type="domain" description="RRM" evidence="14">
    <location>
        <begin position="632"/>
        <end position="705"/>
    </location>
</feature>
<keyword evidence="6 11" id="KW-0694">RNA-binding</keyword>
<dbReference type="PANTHER" id="PTHR13366">
    <property type="entry name" value="MALARIA ANTIGEN-RELATED"/>
    <property type="match status" value="1"/>
</dbReference>
<gene>
    <name evidence="15" type="ORF">P4O66_016529</name>
</gene>
<dbReference type="InterPro" id="IPR029538">
    <property type="entry name" value="SRSF1_RRM2"/>
</dbReference>
<dbReference type="SUPFAM" id="SSF54648">
    <property type="entry name" value="DLC"/>
    <property type="match status" value="1"/>
</dbReference>
<feature type="domain" description="RRM" evidence="14">
    <location>
        <begin position="529"/>
        <end position="604"/>
    </location>
</feature>
<dbReference type="SMART" id="SM01375">
    <property type="entry name" value="Dynein_light"/>
    <property type="match status" value="1"/>
</dbReference>
<dbReference type="Pfam" id="PF10510">
    <property type="entry name" value="PIG-S"/>
    <property type="match status" value="1"/>
</dbReference>
<keyword evidence="7" id="KW-0508">mRNA splicing</keyword>
<dbReference type="GO" id="GO:0003729">
    <property type="term" value="F:mRNA binding"/>
    <property type="evidence" value="ECO:0007669"/>
    <property type="project" value="UniProtKB-ARBA"/>
</dbReference>
<dbReference type="PANTHER" id="PTHR13366:SF0">
    <property type="entry name" value="HEAT REPEAT-CONTAINING PROTEIN 6"/>
    <property type="match status" value="1"/>
</dbReference>
<evidence type="ECO:0000256" key="12">
    <source>
        <dbReference type="SAM" id="MobiDB-lite"/>
    </source>
</evidence>
<evidence type="ECO:0000259" key="14">
    <source>
        <dbReference type="PROSITE" id="PS50102"/>
    </source>
</evidence>
<dbReference type="Pfam" id="PF00076">
    <property type="entry name" value="RRM_1"/>
    <property type="match status" value="2"/>
</dbReference>
<dbReference type="Pfam" id="PF01221">
    <property type="entry name" value="Dynein_light"/>
    <property type="match status" value="1"/>
</dbReference>
<comment type="subcellular location">
    <subcellularLocation>
        <location evidence="1">Nucleus</location>
    </subcellularLocation>
</comment>
<evidence type="ECO:0000256" key="11">
    <source>
        <dbReference type="PROSITE-ProRule" id="PRU00176"/>
    </source>
</evidence>
<sequence>KRRGRNAALAIAAVVIVVGIPLWWKTTETYRAWLPFSQIGELDSLQVTPITSFPSKTGLQYRYETKYRTATIMEDDALNQPTAQEADLSLHMLSESACGSVVVYIIPETSTLLPEGVTVYVGQRRTALLRTTVFQGRGGLKEVLSALHPLVKQVVDTMSFSHQDILASLSDRMRAGQISKESLADSMRAIKSSPGYEITFSLLNPDPKSHSLHWDIEGAVHSYIQPLLDKLTPIANFSVDSQILYYAVLGVNPRFDNSVSAYTLNADSLAHVINPVEARLGSNAASSNPVLNFLLYVPDARHSPLFIRDRSQKEVPSNAFHSPRWGGIMVYNVNDMYDSKAEFPVDIDISMAKVMGVFLAQLRLLLGVQKTQPPPGFLLQSPGSAGLADWELDRLLWSRSVENVATASTTITSLAQLLDQISNIVINDNIAQQVSSAVMSLHAALAELEVGDLALALQYSQEAILASEKAFFDPSLLHLLYFPDDQKFAIYIPLFLPMCVPIVLSLLKIGNENMSGGGVIRGPAGNNDCRIYVGNLPPDIRTKDVEDVFYKYGAIRDIDLKNRRGGPPFAFVEFEDPRDAEDAVYGRDGYDYDGYRLRVEFPRSGRGGRGGVGGGVGAPRGRYGPPSRRSEYRVIVSGLPPSGSWQDLKDHMREAGDVCYADVFRDGTGVVEFVRKEDMTYAVRKLDNTKFRSHEDKAFLEEEEEEEQAFQFWQWLGAVSVLNIMTDRKAVIKNADMSEDMQQDAVDCATQAMEKYNIEKDIAAYIKKEVCALLVHASRLVPHSQEHLVIKLCQLIHQMLNQLQVIVDEQTLDTLVSYCTRALRTCSLWTHAEILLALSSLVYGNGPRCQQYLPELLGQNGILLNYSDSCQTDIELCRSAVHCMANLCLGVPGHSYFEEPHKQICYTIFMQTLQSPKPPGVEEISFCTLLQSALKGMQYFLNGEKWRASPDQDLGCLLAVLKKFMFYGLPGINVEMPRVLYPAPLPQYETIPAAKTEPAQDMPAQRKTPASQQSKKRRSRGKGKKVRAEGGKGGQDEGDDEELRSGGGVGETRGEGPAGHPRLSAHLSPPLQPGVRTQFCPQWKKSSSDSDFSDPEGGMQSKLSRLYHARVRQGALHCFLAVVKCVEKKVLYGYWSSFIPDAPGIGSPPSLTLLNIALKDPSPKARAGSLQVLSALLEGSRQFLSVAEDTGAPRQAFTPFSATLAASIRELHRCLLLALLAESSSQTLTQVIKCFAHLVSNAPYNRLKPGLLIPLWKQIRPYVRHRDVNVRVSSLTLLGALVSAQAPLPEVRLLLQQPGSAHGPPASGGSTPQGPHPPGWRHPGHGEPAVPGPGTEGTPEAPCWLLQLCVALVTQPREEPHSDSDAASSGSLEPSPVRLEALQVLAHLVKGYFPLAQACLLELGQLSARCLREQDPSVQLHGAKLLEELGTGIIQQYRTDASPSDAATAVPMCQVVQFWSEVLTGPLIGALQNEQHLTLQTSACDTLSSVLPQAFSQLPDKTQVLCITVLLGLTYSENSLVKAAAVRALGVYILFPCLREDVMFVADTANAILTALDDRSPNVRAKAAWSLGNLTDTLIVNMEAVGLDFQEDISDMLLLKMLLSATQASADKDRVKSNAVRALGNLLHFLQPAHLSKPAFALPLQHAMRALTDTVRGDATMKVRWNACYALGNAFRNPGLPLGAASWSEEAYSALSSAVTSCRNFKVRIKSAAALSVPASRERYGDTRQFAEVWSTLARALEHSGDTEDFLEYRYCTSLRSQLCHALLHLMTLCLSRDLPALAASLGSQSAPALRGFLVSYLGNGTLTPRHVVGDEDVAGQTETGNGLEVLGRALSRLKELEAEAVADGASALDTVRGFLEDVAKSCEDLKASDGLDAWLAHSSSSPTLP</sequence>
<reference evidence="15" key="1">
    <citation type="submission" date="2023-03" db="EMBL/GenBank/DDBJ databases">
        <title>Electrophorus voltai genome.</title>
        <authorList>
            <person name="Bian C."/>
        </authorList>
    </citation>
    <scope>NUCLEOTIDE SEQUENCE</scope>
    <source>
        <strain evidence="15">CB-2022</strain>
        <tissue evidence="15">Muscle</tissue>
    </source>
</reference>
<evidence type="ECO:0000313" key="15">
    <source>
        <dbReference type="EMBL" id="KAK1788050.1"/>
    </source>
</evidence>
<evidence type="ECO:0000256" key="1">
    <source>
        <dbReference type="ARBA" id="ARBA00004123"/>
    </source>
</evidence>
<dbReference type="InterPro" id="IPR052107">
    <property type="entry name" value="HEAT6"/>
</dbReference>
<keyword evidence="13" id="KW-0812">Transmembrane</keyword>
<name>A0AAD8YVV2_9TELE</name>
<evidence type="ECO:0000256" key="10">
    <source>
        <dbReference type="ARBA" id="ARBA00056239"/>
    </source>
</evidence>